<dbReference type="Proteomes" id="UP000789920">
    <property type="component" value="Unassembled WGS sequence"/>
</dbReference>
<name>A0ACA9S9H9_9GLOM</name>
<comment type="caution">
    <text evidence="1">The sequence shown here is derived from an EMBL/GenBank/DDBJ whole genome shotgun (WGS) entry which is preliminary data.</text>
</comment>
<reference evidence="1" key="1">
    <citation type="submission" date="2021-06" db="EMBL/GenBank/DDBJ databases">
        <authorList>
            <person name="Kallberg Y."/>
            <person name="Tangrot J."/>
            <person name="Rosling A."/>
        </authorList>
    </citation>
    <scope>NUCLEOTIDE SEQUENCE</scope>
    <source>
        <strain evidence="1">MA461A</strain>
    </source>
</reference>
<accession>A0ACA9S9H9</accession>
<keyword evidence="2" id="KW-1185">Reference proteome</keyword>
<evidence type="ECO:0000313" key="2">
    <source>
        <dbReference type="Proteomes" id="UP000789920"/>
    </source>
</evidence>
<feature type="non-terminal residue" evidence="1">
    <location>
        <position position="1"/>
    </location>
</feature>
<sequence>MISIKTLTSLFVVLLLFSSIPVQCIDTKKMLDLCNKERAKVGAPALSHN</sequence>
<feature type="non-terminal residue" evidence="1">
    <location>
        <position position="49"/>
    </location>
</feature>
<evidence type="ECO:0000313" key="1">
    <source>
        <dbReference type="EMBL" id="CAG8832611.1"/>
    </source>
</evidence>
<gene>
    <name evidence="1" type="ORF">RPERSI_LOCUS28521</name>
</gene>
<dbReference type="EMBL" id="CAJVQC010104238">
    <property type="protein sequence ID" value="CAG8832611.1"/>
    <property type="molecule type" value="Genomic_DNA"/>
</dbReference>
<organism evidence="1 2">
    <name type="scientific">Racocetra persica</name>
    <dbReference type="NCBI Taxonomy" id="160502"/>
    <lineage>
        <taxon>Eukaryota</taxon>
        <taxon>Fungi</taxon>
        <taxon>Fungi incertae sedis</taxon>
        <taxon>Mucoromycota</taxon>
        <taxon>Glomeromycotina</taxon>
        <taxon>Glomeromycetes</taxon>
        <taxon>Diversisporales</taxon>
        <taxon>Gigasporaceae</taxon>
        <taxon>Racocetra</taxon>
    </lineage>
</organism>
<protein>
    <submittedName>
        <fullName evidence="1">21459_t:CDS:1</fullName>
    </submittedName>
</protein>
<proteinExistence type="predicted"/>